<dbReference type="Gene3D" id="3.20.20.140">
    <property type="entry name" value="Metal-dependent hydrolases"/>
    <property type="match status" value="1"/>
</dbReference>
<dbReference type="PANTHER" id="PTHR43794:SF11">
    <property type="entry name" value="AMIDOHYDROLASE-RELATED DOMAIN-CONTAINING PROTEIN"/>
    <property type="match status" value="1"/>
</dbReference>
<evidence type="ECO:0000256" key="1">
    <source>
        <dbReference type="ARBA" id="ARBA00022723"/>
    </source>
</evidence>
<keyword evidence="2 6" id="KW-0378">Hydrolase</keyword>
<dbReference type="VEuPathDB" id="FungiDB:P170DRAFT_437978"/>
<organism evidence="6 7">
    <name type="scientific">Aspergillus steynii IBT 23096</name>
    <dbReference type="NCBI Taxonomy" id="1392250"/>
    <lineage>
        <taxon>Eukaryota</taxon>
        <taxon>Fungi</taxon>
        <taxon>Dikarya</taxon>
        <taxon>Ascomycota</taxon>
        <taxon>Pezizomycotina</taxon>
        <taxon>Eurotiomycetes</taxon>
        <taxon>Eurotiomycetidae</taxon>
        <taxon>Eurotiales</taxon>
        <taxon>Aspergillaceae</taxon>
        <taxon>Aspergillus</taxon>
        <taxon>Aspergillus subgen. Circumdati</taxon>
    </lineage>
</organism>
<comment type="caution">
    <text evidence="6">The sequence shown here is derived from an EMBL/GenBank/DDBJ whole genome shotgun (WGS) entry which is preliminary data.</text>
</comment>
<dbReference type="Pfam" id="PF01979">
    <property type="entry name" value="Amidohydro_1"/>
    <property type="match status" value="1"/>
</dbReference>
<evidence type="ECO:0000313" key="6">
    <source>
        <dbReference type="EMBL" id="PLB48306.1"/>
    </source>
</evidence>
<feature type="domain" description="Amidohydrolase-related" evidence="4">
    <location>
        <begin position="57"/>
        <end position="416"/>
    </location>
</feature>
<dbReference type="AlphaFoldDB" id="A0A2I2G5Y9"/>
<dbReference type="GO" id="GO:0046872">
    <property type="term" value="F:metal ion binding"/>
    <property type="evidence" value="ECO:0007669"/>
    <property type="project" value="UniProtKB-KW"/>
</dbReference>
<dbReference type="OrthoDB" id="194468at2759"/>
<dbReference type="EMBL" id="MSFO01000005">
    <property type="protein sequence ID" value="PLB48306.1"/>
    <property type="molecule type" value="Genomic_DNA"/>
</dbReference>
<feature type="domain" description="Aminodeoxyfutalosine deaminase/Imidazolonepropionase-like composite" evidence="5">
    <location>
        <begin position="25"/>
        <end position="46"/>
    </location>
</feature>
<dbReference type="RefSeq" id="XP_024703608.1">
    <property type="nucleotide sequence ID" value="XM_024849486.1"/>
</dbReference>
<gene>
    <name evidence="6" type="ORF">P170DRAFT_437978</name>
</gene>
<sequence length="490" mass="53011">MPGKYLFTGGFVATLDDSLGDFDNGAVLVEDGVIKAVGKAEDLKAADAEIIDTTDGVVIPGMVDTHRHVSMSLTRGLGVDQSLFHFLSNTYMRWLPATGAEDMHTSALVGALEAIDSGVTTILDTCETFHSSKHAEAELQGLKDSGIRAFFGYGMSDVPYDDAPIGKPGWQARLAHVGALRDANSRDELVQVGLALSPLGVVPFDLTIEEIKFAQEQDMLCCSHTCAVVNSGITKGLEELADHNLMLPGHVYVHCTSLSEREITLIAESGGKVSIAPETEMQMGMGIPPVRACIEHGIKPSLSIDTSTSVAPDLFSQMRLALQLQRCLDNDRAQRDRRVALDVHYTARDALIWGTSNGAEALGLGDRIGTLTPGKRADITFISNRRSLSSSAYPLGTAVLHSTAADVDTVMVDGVIRKRDGFLVGYDLASIRAKAKAGLNRILDSLSSMRPEMKPDEIRRYVLDAERSTRANLARAYVGEHDRGDWMRKQ</sequence>
<evidence type="ECO:0000259" key="5">
    <source>
        <dbReference type="Pfam" id="PF22039"/>
    </source>
</evidence>
<dbReference type="GO" id="GO:0016810">
    <property type="term" value="F:hydrolase activity, acting on carbon-nitrogen (but not peptide) bonds"/>
    <property type="evidence" value="ECO:0007669"/>
    <property type="project" value="InterPro"/>
</dbReference>
<keyword evidence="3" id="KW-0862">Zinc</keyword>
<keyword evidence="1" id="KW-0479">Metal-binding</keyword>
<accession>A0A2I2G5Y9</accession>
<name>A0A2I2G5Y9_9EURO</name>
<dbReference type="Gene3D" id="2.30.40.10">
    <property type="entry name" value="Urease, subunit C, domain 1"/>
    <property type="match status" value="1"/>
</dbReference>
<reference evidence="6 7" key="1">
    <citation type="submission" date="2016-12" db="EMBL/GenBank/DDBJ databases">
        <title>The genomes of Aspergillus section Nigri reveals drivers in fungal speciation.</title>
        <authorList>
            <consortium name="DOE Joint Genome Institute"/>
            <person name="Vesth T.C."/>
            <person name="Nybo J."/>
            <person name="Theobald S."/>
            <person name="Brandl J."/>
            <person name="Frisvad J.C."/>
            <person name="Nielsen K.F."/>
            <person name="Lyhne E.K."/>
            <person name="Kogle M.E."/>
            <person name="Kuo A."/>
            <person name="Riley R."/>
            <person name="Clum A."/>
            <person name="Nolan M."/>
            <person name="Lipzen A."/>
            <person name="Salamov A."/>
            <person name="Henrissat B."/>
            <person name="Wiebenga A."/>
            <person name="De Vries R.P."/>
            <person name="Grigoriev I.V."/>
            <person name="Mortensen U.H."/>
            <person name="Andersen M.R."/>
            <person name="Baker S.E."/>
        </authorList>
    </citation>
    <scope>NUCLEOTIDE SEQUENCE [LARGE SCALE GENOMIC DNA]</scope>
    <source>
        <strain evidence="6 7">IBT 23096</strain>
    </source>
</reference>
<dbReference type="InterPro" id="IPR032466">
    <property type="entry name" value="Metal_Hydrolase"/>
</dbReference>
<proteinExistence type="predicted"/>
<evidence type="ECO:0000256" key="3">
    <source>
        <dbReference type="ARBA" id="ARBA00022833"/>
    </source>
</evidence>
<keyword evidence="7" id="KW-1185">Reference proteome</keyword>
<dbReference type="InterPro" id="IPR054418">
    <property type="entry name" value="MQNX/HUTI_composite_N"/>
</dbReference>
<dbReference type="SUPFAM" id="SSF51556">
    <property type="entry name" value="Metallo-dependent hydrolases"/>
    <property type="match status" value="1"/>
</dbReference>
<evidence type="ECO:0000259" key="4">
    <source>
        <dbReference type="Pfam" id="PF01979"/>
    </source>
</evidence>
<dbReference type="GeneID" id="36557185"/>
<dbReference type="InterPro" id="IPR006680">
    <property type="entry name" value="Amidohydro-rel"/>
</dbReference>
<evidence type="ECO:0000256" key="2">
    <source>
        <dbReference type="ARBA" id="ARBA00022801"/>
    </source>
</evidence>
<protein>
    <submittedName>
        <fullName evidence="6">Metallo-dependent hydrolase</fullName>
    </submittedName>
</protein>
<evidence type="ECO:0000313" key="7">
    <source>
        <dbReference type="Proteomes" id="UP000234275"/>
    </source>
</evidence>
<dbReference type="Proteomes" id="UP000234275">
    <property type="component" value="Unassembled WGS sequence"/>
</dbReference>
<dbReference type="SUPFAM" id="SSF51338">
    <property type="entry name" value="Composite domain of metallo-dependent hydrolases"/>
    <property type="match status" value="1"/>
</dbReference>
<dbReference type="Pfam" id="PF22039">
    <property type="entry name" value="HUTI_composite_bact"/>
    <property type="match status" value="1"/>
</dbReference>
<dbReference type="InterPro" id="IPR050287">
    <property type="entry name" value="MTA/SAH_deaminase"/>
</dbReference>
<dbReference type="InterPro" id="IPR011059">
    <property type="entry name" value="Metal-dep_hydrolase_composite"/>
</dbReference>
<dbReference type="PANTHER" id="PTHR43794">
    <property type="entry name" value="AMINOHYDROLASE SSNA-RELATED"/>
    <property type="match status" value="1"/>
</dbReference>
<dbReference type="STRING" id="1392250.A0A2I2G5Y9"/>